<organism evidence="7 8">
    <name type="scientific">Amycolatopsis nalaikhensis</name>
    <dbReference type="NCBI Taxonomy" id="715472"/>
    <lineage>
        <taxon>Bacteria</taxon>
        <taxon>Bacillati</taxon>
        <taxon>Actinomycetota</taxon>
        <taxon>Actinomycetes</taxon>
        <taxon>Pseudonocardiales</taxon>
        <taxon>Pseudonocardiaceae</taxon>
        <taxon>Amycolatopsis</taxon>
    </lineage>
</organism>
<dbReference type="PANTHER" id="PTHR11070">
    <property type="entry name" value="UVRD / RECB / PCRA DNA HELICASE FAMILY MEMBER"/>
    <property type="match status" value="1"/>
</dbReference>
<evidence type="ECO:0000259" key="6">
    <source>
        <dbReference type="PROSITE" id="PS51198"/>
    </source>
</evidence>
<dbReference type="Proteomes" id="UP001227101">
    <property type="component" value="Chromosome"/>
</dbReference>
<dbReference type="InterPro" id="IPR014016">
    <property type="entry name" value="UvrD-like_ATP-bd"/>
</dbReference>
<dbReference type="RefSeq" id="WP_285458188.1">
    <property type="nucleotide sequence ID" value="NZ_CP127173.1"/>
</dbReference>
<name>A0ABY8XXZ0_9PSEU</name>
<dbReference type="SUPFAM" id="SSF52540">
    <property type="entry name" value="P-loop containing nucleoside triphosphate hydrolases"/>
    <property type="match status" value="1"/>
</dbReference>
<keyword evidence="2 5" id="KW-0378">Hydrolase</keyword>
<dbReference type="PROSITE" id="PS51198">
    <property type="entry name" value="UVRD_HELICASE_ATP_BIND"/>
    <property type="match status" value="1"/>
</dbReference>
<keyword evidence="1 5" id="KW-0547">Nucleotide-binding</keyword>
<keyword evidence="3 5" id="KW-0347">Helicase</keyword>
<protein>
    <submittedName>
        <fullName evidence="7">AAA family ATPase</fullName>
    </submittedName>
</protein>
<keyword evidence="8" id="KW-1185">Reference proteome</keyword>
<evidence type="ECO:0000313" key="7">
    <source>
        <dbReference type="EMBL" id="WIV60607.1"/>
    </source>
</evidence>
<dbReference type="Gene3D" id="3.40.50.300">
    <property type="entry name" value="P-loop containing nucleotide triphosphate hydrolases"/>
    <property type="match status" value="2"/>
</dbReference>
<evidence type="ECO:0000256" key="3">
    <source>
        <dbReference type="ARBA" id="ARBA00022806"/>
    </source>
</evidence>
<evidence type="ECO:0000256" key="2">
    <source>
        <dbReference type="ARBA" id="ARBA00022801"/>
    </source>
</evidence>
<feature type="binding site" evidence="5">
    <location>
        <begin position="31"/>
        <end position="38"/>
    </location>
    <ligand>
        <name>ATP</name>
        <dbReference type="ChEBI" id="CHEBI:30616"/>
    </ligand>
</feature>
<dbReference type="InterPro" id="IPR027417">
    <property type="entry name" value="P-loop_NTPase"/>
</dbReference>
<dbReference type="Pfam" id="PF00580">
    <property type="entry name" value="UvrD-helicase"/>
    <property type="match status" value="2"/>
</dbReference>
<dbReference type="InterPro" id="IPR000212">
    <property type="entry name" value="DNA_helicase_UvrD/REP"/>
</dbReference>
<evidence type="ECO:0000313" key="8">
    <source>
        <dbReference type="Proteomes" id="UP001227101"/>
    </source>
</evidence>
<evidence type="ECO:0000256" key="4">
    <source>
        <dbReference type="ARBA" id="ARBA00022840"/>
    </source>
</evidence>
<proteinExistence type="predicted"/>
<evidence type="ECO:0000256" key="5">
    <source>
        <dbReference type="PROSITE-ProRule" id="PRU00560"/>
    </source>
</evidence>
<keyword evidence="4 5" id="KW-0067">ATP-binding</keyword>
<dbReference type="EMBL" id="CP127173">
    <property type="protein sequence ID" value="WIV60607.1"/>
    <property type="molecule type" value="Genomic_DNA"/>
</dbReference>
<gene>
    <name evidence="7" type="ORF">QP939_19370</name>
</gene>
<dbReference type="Pfam" id="PF13538">
    <property type="entry name" value="UvrD_C_2"/>
    <property type="match status" value="1"/>
</dbReference>
<sequence length="628" mass="69557">MTTTEKCDVVLTTAQQAVVELPWDAKALVAAGAGAGKTTTLIHRLEHLIQEEDLQAADILVLSFSRAAVREVAERLDRVGAAARRVRAQTFDSWATSVLYEEDPRRQDLTGIGYDRRIAMATEAIDRGVVDESERGEPRHVVVDEVQDLVGVRRDLVEALLDRFRDAGFTVVGDVAQSIYGFQVADPVERAGETGRFFDWLRGTFLDDLVECTLDENFRARTAEARIALPVGPRLQRMRTDDEAAELLEDLFGLLAGVPSFGSLEDGFVRESLRDFDGSTGVLCQNNAQVLALSRQLDEYSVPHRVKRGVRERAAPPWVAALFEQVSTGKISESRFAAAVENFHPSVPRPPIFAWRSLRRVAGAPSNRLDLSVLHGTVAEGRLPDDLTAAPKHRLTVSTVHRAKGTEFDRVLVVEADNATRKDPDEDIQASARLLYVAMTRPRFDLYRLGAPRTRMYRKARSLPSRVERWYLSYRVGQCTGVEILDFDVAQVRPPAAGDADSAVVQRYLRDHVCKGDSVEFRKLHDLAMAGDETPEYGLFHDGVRVGDASQEFRRDLRRLIGGKNRDVWPVSIEGVRVDALETVVGGTGVGAQVGLVDSDMWLVPRLGGLGRIRWRAEGENLGGSVES</sequence>
<reference evidence="7 8" key="1">
    <citation type="submission" date="2023-06" db="EMBL/GenBank/DDBJ databases">
        <authorList>
            <person name="Oyuntsetseg B."/>
            <person name="Kim S.B."/>
        </authorList>
    </citation>
    <scope>NUCLEOTIDE SEQUENCE [LARGE SCALE GENOMIC DNA]</scope>
    <source>
        <strain evidence="7 8">2-2</strain>
    </source>
</reference>
<accession>A0ABY8XXZ0</accession>
<feature type="domain" description="UvrD-like helicase ATP-binding" evidence="6">
    <location>
        <begin position="10"/>
        <end position="290"/>
    </location>
</feature>
<evidence type="ECO:0000256" key="1">
    <source>
        <dbReference type="ARBA" id="ARBA00022741"/>
    </source>
</evidence>
<dbReference type="InterPro" id="IPR027785">
    <property type="entry name" value="UvrD-like_helicase_C"/>
</dbReference>